<feature type="region of interest" description="Disordered" evidence="2">
    <location>
        <begin position="473"/>
        <end position="543"/>
    </location>
</feature>
<proteinExistence type="predicted"/>
<sequence>MEDLVNLALSDSPPTPPTSSFSKRDWRPSMGGLWEPLRPDSPNGASSKDSLHGFKPKPPRPVGAPLSRSPPSTWSSQTTVKSTLRATAEPFEVRKGCINQQHSASVSSLTSFTSKSAPRPTVVSPGTLTSSEKMDGLHFEWIVDIGGENIVTASVVPKLESTSTNGLQAVCRLNSPPQGNATSRQANRKVSQVPAPPRVEDMAQRFSALWTAFEGFALAFHDDLKRLKQNSVSLPDITHEKEMNSSDRVAELEREVLEHKALAVKASEDHKICLSQLEELSRRNLEMGDKLDAYEARMAKPPNSSTSRDRRSVFVMRGEMDMFDPALVAQGALGGRKTSAVIRDRIQFAFNLNIDTQQINTITIVQLFVTLQALLNHRFLNFIRGFQEDHDLNMLSFSDHEGLAIKAEALVQFYLDQPDIDWVVVGSRSTQGFEHRSDKLNAIRSKIDQDPFDHLGAANLISVPVLFLFQDNEEEEEEDQDHMSTSSRTATTRANTPVPLSIFPQATGGSSARSQPPWPPSPPLEIASHHPPWQRSDGCPTENASAIDSTVMRTACWTNITPTRPDP</sequence>
<dbReference type="AlphaFoldDB" id="A0A1Y1UGN1"/>
<feature type="compositionally biased region" description="Polar residues" evidence="2">
    <location>
        <begin position="175"/>
        <end position="190"/>
    </location>
</feature>
<accession>A0A1Y1UGN1</accession>
<feature type="region of interest" description="Disordered" evidence="2">
    <location>
        <begin position="173"/>
        <end position="196"/>
    </location>
</feature>
<dbReference type="EMBL" id="NBSH01000006">
    <property type="protein sequence ID" value="ORX37220.1"/>
    <property type="molecule type" value="Genomic_DNA"/>
</dbReference>
<organism evidence="3 4">
    <name type="scientific">Kockovaella imperatae</name>
    <dbReference type="NCBI Taxonomy" id="4999"/>
    <lineage>
        <taxon>Eukaryota</taxon>
        <taxon>Fungi</taxon>
        <taxon>Dikarya</taxon>
        <taxon>Basidiomycota</taxon>
        <taxon>Agaricomycotina</taxon>
        <taxon>Tremellomycetes</taxon>
        <taxon>Tremellales</taxon>
        <taxon>Cuniculitremaceae</taxon>
        <taxon>Kockovaella</taxon>
    </lineage>
</organism>
<feature type="compositionally biased region" description="Polar residues" evidence="2">
    <location>
        <begin position="69"/>
        <end position="80"/>
    </location>
</feature>
<protein>
    <submittedName>
        <fullName evidence="3">Uncharacterized protein</fullName>
    </submittedName>
</protein>
<keyword evidence="4" id="KW-1185">Reference proteome</keyword>
<feature type="region of interest" description="Disordered" evidence="2">
    <location>
        <begin position="109"/>
        <end position="129"/>
    </location>
</feature>
<dbReference type="InParanoid" id="A0A1Y1UGN1"/>
<evidence type="ECO:0000313" key="3">
    <source>
        <dbReference type="EMBL" id="ORX37220.1"/>
    </source>
</evidence>
<evidence type="ECO:0000313" key="4">
    <source>
        <dbReference type="Proteomes" id="UP000193218"/>
    </source>
</evidence>
<feature type="coiled-coil region" evidence="1">
    <location>
        <begin position="249"/>
        <end position="297"/>
    </location>
</feature>
<dbReference type="Proteomes" id="UP000193218">
    <property type="component" value="Unassembled WGS sequence"/>
</dbReference>
<keyword evidence="1" id="KW-0175">Coiled coil</keyword>
<reference evidence="3 4" key="1">
    <citation type="submission" date="2017-03" db="EMBL/GenBank/DDBJ databases">
        <title>Widespread Adenine N6-methylation of Active Genes in Fungi.</title>
        <authorList>
            <consortium name="DOE Joint Genome Institute"/>
            <person name="Mondo S.J."/>
            <person name="Dannebaum R.O."/>
            <person name="Kuo R.C."/>
            <person name="Louie K.B."/>
            <person name="Bewick A.J."/>
            <person name="Labutti K."/>
            <person name="Haridas S."/>
            <person name="Kuo A."/>
            <person name="Salamov A."/>
            <person name="Ahrendt S.R."/>
            <person name="Lau R."/>
            <person name="Bowen B.P."/>
            <person name="Lipzen A."/>
            <person name="Sullivan W."/>
            <person name="Andreopoulos W.B."/>
            <person name="Clum A."/>
            <person name="Lindquist E."/>
            <person name="Daum C."/>
            <person name="Northen T.R."/>
            <person name="Ramamoorthy G."/>
            <person name="Schmitz R.J."/>
            <person name="Gryganskyi A."/>
            <person name="Culley D."/>
            <person name="Magnuson J."/>
            <person name="James T.Y."/>
            <person name="O'Malley M.A."/>
            <person name="Stajich J.E."/>
            <person name="Spatafora J.W."/>
            <person name="Visel A."/>
            <person name="Grigoriev I.V."/>
        </authorList>
    </citation>
    <scope>NUCLEOTIDE SEQUENCE [LARGE SCALE GENOMIC DNA]</scope>
    <source>
        <strain evidence="3 4">NRRL Y-17943</strain>
    </source>
</reference>
<evidence type="ECO:0000256" key="2">
    <source>
        <dbReference type="SAM" id="MobiDB-lite"/>
    </source>
</evidence>
<dbReference type="RefSeq" id="XP_021871258.1">
    <property type="nucleotide sequence ID" value="XM_022018211.1"/>
</dbReference>
<gene>
    <name evidence="3" type="ORF">BD324DRAFT_650826</name>
</gene>
<evidence type="ECO:0000256" key="1">
    <source>
        <dbReference type="SAM" id="Coils"/>
    </source>
</evidence>
<dbReference type="GeneID" id="33560020"/>
<feature type="compositionally biased region" description="Low complexity" evidence="2">
    <location>
        <begin position="484"/>
        <end position="494"/>
    </location>
</feature>
<name>A0A1Y1UGN1_9TREE</name>
<comment type="caution">
    <text evidence="3">The sequence shown here is derived from an EMBL/GenBank/DDBJ whole genome shotgun (WGS) entry which is preliminary data.</text>
</comment>
<feature type="region of interest" description="Disordered" evidence="2">
    <location>
        <begin position="1"/>
        <end position="80"/>
    </location>
</feature>